<reference evidence="3" key="1">
    <citation type="journal article" date="2014" name="Genome Announc.">
        <title>Draft genome sequence of the plant-pathogenic soil fungus Rhizoctonia solani anastomosis group 3 strain Rhs1AP.</title>
        <authorList>
            <person name="Cubeta M.A."/>
            <person name="Thomas E."/>
            <person name="Dean R.A."/>
            <person name="Jabaji S."/>
            <person name="Neate S.M."/>
            <person name="Tavantzis S."/>
            <person name="Toda T."/>
            <person name="Vilgalys R."/>
            <person name="Bharathan N."/>
            <person name="Fedorova-Abrams N."/>
            <person name="Pakala S.B."/>
            <person name="Pakala S.M."/>
            <person name="Zafar N."/>
            <person name="Joardar V."/>
            <person name="Losada L."/>
            <person name="Nierman W.C."/>
        </authorList>
    </citation>
    <scope>NUCLEOTIDE SEQUENCE [LARGE SCALE GENOMIC DNA]</scope>
    <source>
        <strain evidence="3">AG-3</strain>
    </source>
</reference>
<feature type="region of interest" description="Disordered" evidence="1">
    <location>
        <begin position="1"/>
        <end position="87"/>
    </location>
</feature>
<gene>
    <name evidence="2" type="ORF">RSOL_219740</name>
</gene>
<evidence type="ECO:0000256" key="1">
    <source>
        <dbReference type="SAM" id="MobiDB-lite"/>
    </source>
</evidence>
<dbReference type="OrthoDB" id="3288772at2759"/>
<proteinExistence type="predicted"/>
<name>X8J828_9AGAM</name>
<feature type="compositionally biased region" description="Polar residues" evidence="1">
    <location>
        <begin position="44"/>
        <end position="53"/>
    </location>
</feature>
<feature type="compositionally biased region" description="Polar residues" evidence="1">
    <location>
        <begin position="62"/>
        <end position="78"/>
    </location>
</feature>
<sequence>MASPTSRSTSRRTGDNGQPGYMALSEASQAKQCPPVAHLKRSVPTRNSSTTPQRAAKAPLSPTISSRTSANTHASDGITTKKAERLANEAPKLTIETNTPRDEVYSTTCSTWSFLQCSPASSLSISPLPPYEEACVDAPDYERDEGLPLAGSLLGACPEFLSKLPVKALTKPGSNGIAKTGEPVNEKASPLSILDDLALDILGDIDDIMQSIGIDVYAICRSTEFCSSLSFYPYSAIRDYARIFL</sequence>
<dbReference type="Proteomes" id="UP000030108">
    <property type="component" value="Unassembled WGS sequence"/>
</dbReference>
<accession>X8J828</accession>
<comment type="caution">
    <text evidence="2">The sequence shown here is derived from an EMBL/GenBank/DDBJ whole genome shotgun (WGS) entry which is preliminary data.</text>
</comment>
<dbReference type="EMBL" id="JATN01000322">
    <property type="protein sequence ID" value="EUC57386.1"/>
    <property type="molecule type" value="Genomic_DNA"/>
</dbReference>
<organism evidence="2 3">
    <name type="scientific">Rhizoctonia solani AG-3 Rhs1AP</name>
    <dbReference type="NCBI Taxonomy" id="1086054"/>
    <lineage>
        <taxon>Eukaryota</taxon>
        <taxon>Fungi</taxon>
        <taxon>Dikarya</taxon>
        <taxon>Basidiomycota</taxon>
        <taxon>Agaricomycotina</taxon>
        <taxon>Agaricomycetes</taxon>
        <taxon>Cantharellales</taxon>
        <taxon>Ceratobasidiaceae</taxon>
        <taxon>Rhizoctonia</taxon>
    </lineage>
</organism>
<protein>
    <submittedName>
        <fullName evidence="2">Uncharacterized protein</fullName>
    </submittedName>
</protein>
<evidence type="ECO:0000313" key="3">
    <source>
        <dbReference type="Proteomes" id="UP000030108"/>
    </source>
</evidence>
<dbReference type="AlphaFoldDB" id="X8J828"/>
<evidence type="ECO:0000313" key="2">
    <source>
        <dbReference type="EMBL" id="EUC57386.1"/>
    </source>
</evidence>